<feature type="domain" description="Protein kinase" evidence="4">
    <location>
        <begin position="321"/>
        <end position="575"/>
    </location>
</feature>
<evidence type="ECO:0000256" key="2">
    <source>
        <dbReference type="ARBA" id="ARBA00022840"/>
    </source>
</evidence>
<accession>A0AAE0BPD0</accession>
<dbReference type="SUPFAM" id="SSF56112">
    <property type="entry name" value="Protein kinase-like (PK-like)"/>
    <property type="match status" value="1"/>
</dbReference>
<evidence type="ECO:0000313" key="6">
    <source>
        <dbReference type="Proteomes" id="UP001190700"/>
    </source>
</evidence>
<dbReference type="PANTHER" id="PTHR44329:SF298">
    <property type="entry name" value="MIXED LINEAGE KINASE DOMAIN-LIKE PROTEIN"/>
    <property type="match status" value="1"/>
</dbReference>
<feature type="compositionally biased region" description="Low complexity" evidence="3">
    <location>
        <begin position="292"/>
        <end position="305"/>
    </location>
</feature>
<organism evidence="5 6">
    <name type="scientific">Cymbomonas tetramitiformis</name>
    <dbReference type="NCBI Taxonomy" id="36881"/>
    <lineage>
        <taxon>Eukaryota</taxon>
        <taxon>Viridiplantae</taxon>
        <taxon>Chlorophyta</taxon>
        <taxon>Pyramimonadophyceae</taxon>
        <taxon>Pyramimonadales</taxon>
        <taxon>Pyramimonadaceae</taxon>
        <taxon>Cymbomonas</taxon>
    </lineage>
</organism>
<proteinExistence type="predicted"/>
<gene>
    <name evidence="5" type="ORF">CYMTET_50415</name>
</gene>
<dbReference type="Proteomes" id="UP001190700">
    <property type="component" value="Unassembled WGS sequence"/>
</dbReference>
<dbReference type="PANTHER" id="PTHR44329">
    <property type="entry name" value="SERINE/THREONINE-PROTEIN KINASE TNNI3K-RELATED"/>
    <property type="match status" value="1"/>
</dbReference>
<keyword evidence="6" id="KW-1185">Reference proteome</keyword>
<feature type="region of interest" description="Disordered" evidence="3">
    <location>
        <begin position="268"/>
        <end position="311"/>
    </location>
</feature>
<dbReference type="GO" id="GO:0004674">
    <property type="term" value="F:protein serine/threonine kinase activity"/>
    <property type="evidence" value="ECO:0007669"/>
    <property type="project" value="TreeGrafter"/>
</dbReference>
<dbReference type="Gene3D" id="1.10.510.10">
    <property type="entry name" value="Transferase(Phosphotransferase) domain 1"/>
    <property type="match status" value="1"/>
</dbReference>
<dbReference type="PROSITE" id="PS00108">
    <property type="entry name" value="PROTEIN_KINASE_ST"/>
    <property type="match status" value="1"/>
</dbReference>
<reference evidence="5 6" key="1">
    <citation type="journal article" date="2015" name="Genome Biol. Evol.">
        <title>Comparative Genomics of a Bacterivorous Green Alga Reveals Evolutionary Causalities and Consequences of Phago-Mixotrophic Mode of Nutrition.</title>
        <authorList>
            <person name="Burns J.A."/>
            <person name="Paasch A."/>
            <person name="Narechania A."/>
            <person name="Kim E."/>
        </authorList>
    </citation>
    <scope>NUCLEOTIDE SEQUENCE [LARGE SCALE GENOMIC DNA]</scope>
    <source>
        <strain evidence="5 6">PLY_AMNH</strain>
    </source>
</reference>
<dbReference type="SMART" id="SM00220">
    <property type="entry name" value="S_TKc"/>
    <property type="match status" value="1"/>
</dbReference>
<dbReference type="InterPro" id="IPR051681">
    <property type="entry name" value="Ser/Thr_Kinases-Pseudokinases"/>
</dbReference>
<dbReference type="Pfam" id="PF07714">
    <property type="entry name" value="PK_Tyr_Ser-Thr"/>
    <property type="match status" value="1"/>
</dbReference>
<keyword evidence="2" id="KW-0067">ATP-binding</keyword>
<dbReference type="EMBL" id="LGRX02033850">
    <property type="protein sequence ID" value="KAK3239669.1"/>
    <property type="molecule type" value="Genomic_DNA"/>
</dbReference>
<comment type="caution">
    <text evidence="5">The sequence shown here is derived from an EMBL/GenBank/DDBJ whole genome shotgun (WGS) entry which is preliminary data.</text>
</comment>
<evidence type="ECO:0000256" key="3">
    <source>
        <dbReference type="SAM" id="MobiDB-lite"/>
    </source>
</evidence>
<dbReference type="AlphaFoldDB" id="A0AAE0BPD0"/>
<sequence length="579" mass="63006">MALRRNSFGKESEAPVLLAPNPDNVDMCYELSYQLVEEAMIAATSEGHLLRSTHGRPANSGSRDCSVASMRPIQSVGSPANPAAPWEQLHPAATGNKELSLVFPGPQQPCNSPGGGVGGALSPAALAQRQADGIDVSQLPEPVRRILEMLPVTPNRVSKVVGPTLNLTKVDDNTVDVQIVNSFRAHFDSLGGGQPGLLTDPQAPHASALGGEGSRPAIGRGPSGGWDSMWNRLMLGPSGGWDSMWNRLMLDAEGEEDGGYQEDAEGILDNDVDTGMSRSTSERTNAESQAGTSRQTSRQLSTSSSATDVEADMWEIDPGELTYGERLAVGGFAEVFRGTWQGTTVAIKRLMETDSRVIERLKTEVRVLARLRHPNLLLFMGYAHSPPTIVSEFMRRGSLYNTVRGREGRPLDRARLRAVALSVARGMNYLHTRNPPILHLDLKSPNILVDDKWRVKIADFGLSKTRQRTFLSGSGGGAGTPEWMAPEVLCSMPYDERADVYSYGVVLWECLTGRSPWHDLHPMQVVAAVGFQKKQLSCPADGEPVICKLCSDCCAWDPVDRPRFTTIVPLLEKWAEETK</sequence>
<dbReference type="PROSITE" id="PS50011">
    <property type="entry name" value="PROTEIN_KINASE_DOM"/>
    <property type="match status" value="1"/>
</dbReference>
<evidence type="ECO:0000313" key="5">
    <source>
        <dbReference type="EMBL" id="KAK3239669.1"/>
    </source>
</evidence>
<feature type="region of interest" description="Disordered" evidence="3">
    <location>
        <begin position="193"/>
        <end position="223"/>
    </location>
</feature>
<dbReference type="InterPro" id="IPR000719">
    <property type="entry name" value="Prot_kinase_dom"/>
</dbReference>
<evidence type="ECO:0000256" key="1">
    <source>
        <dbReference type="ARBA" id="ARBA00022741"/>
    </source>
</evidence>
<dbReference type="CDD" id="cd13999">
    <property type="entry name" value="STKc_MAP3K-like"/>
    <property type="match status" value="1"/>
</dbReference>
<protein>
    <recommendedName>
        <fullName evidence="4">Protein kinase domain-containing protein</fullName>
    </recommendedName>
</protein>
<evidence type="ECO:0000259" key="4">
    <source>
        <dbReference type="PROSITE" id="PS50011"/>
    </source>
</evidence>
<dbReference type="InterPro" id="IPR011009">
    <property type="entry name" value="Kinase-like_dom_sf"/>
</dbReference>
<dbReference type="InterPro" id="IPR001245">
    <property type="entry name" value="Ser-Thr/Tyr_kinase_cat_dom"/>
</dbReference>
<name>A0AAE0BPD0_9CHLO</name>
<keyword evidence="1" id="KW-0547">Nucleotide-binding</keyword>
<dbReference type="InterPro" id="IPR008271">
    <property type="entry name" value="Ser/Thr_kinase_AS"/>
</dbReference>
<dbReference type="GO" id="GO:0005524">
    <property type="term" value="F:ATP binding"/>
    <property type="evidence" value="ECO:0007669"/>
    <property type="project" value="UniProtKB-KW"/>
</dbReference>
<dbReference type="Gene3D" id="3.30.200.20">
    <property type="entry name" value="Phosphorylase Kinase, domain 1"/>
    <property type="match status" value="1"/>
</dbReference>